<dbReference type="FunFam" id="3.40.50.20:FF:000010">
    <property type="entry name" value="Propionyl-CoA carboxylase subunit alpha"/>
    <property type="match status" value="1"/>
</dbReference>
<dbReference type="Proteomes" id="UP001462961">
    <property type="component" value="Unassembled WGS sequence"/>
</dbReference>
<dbReference type="Proteomes" id="UP000509548">
    <property type="component" value="Chromosome 2"/>
</dbReference>
<dbReference type="AlphaFoldDB" id="A0A9Q6S4T6"/>
<dbReference type="PANTHER" id="PTHR18866:SF33">
    <property type="entry name" value="METHYLCROTONOYL-COA CARBOXYLASE SUBUNIT ALPHA, MITOCHONDRIAL-RELATED"/>
    <property type="match status" value="1"/>
</dbReference>
<evidence type="ECO:0000259" key="9">
    <source>
        <dbReference type="PROSITE" id="PS50975"/>
    </source>
</evidence>
<evidence type="ECO:0000259" key="10">
    <source>
        <dbReference type="PROSITE" id="PS50979"/>
    </source>
</evidence>
<dbReference type="Gene3D" id="2.40.50.100">
    <property type="match status" value="1"/>
</dbReference>
<dbReference type="Gene3D" id="3.30.1490.20">
    <property type="entry name" value="ATP-grasp fold, A domain"/>
    <property type="match status" value="1"/>
</dbReference>
<keyword evidence="5" id="KW-0809">Transit peptide</keyword>
<gene>
    <name evidence="12" type="ORF">A9O66_19265</name>
    <name evidence="11" type="ORF">VOI32_08515</name>
</gene>
<keyword evidence="14" id="KW-1185">Reference proteome</keyword>
<dbReference type="InterPro" id="IPR001882">
    <property type="entry name" value="Biotin_BS"/>
</dbReference>
<dbReference type="PROSITE" id="PS50979">
    <property type="entry name" value="BC"/>
    <property type="match status" value="1"/>
</dbReference>
<dbReference type="GO" id="GO:0005524">
    <property type="term" value="F:ATP binding"/>
    <property type="evidence" value="ECO:0007669"/>
    <property type="project" value="UniProtKB-UniRule"/>
</dbReference>
<dbReference type="NCBIfam" id="NF006367">
    <property type="entry name" value="PRK08591.1"/>
    <property type="match status" value="1"/>
</dbReference>
<reference evidence="12 13" key="1">
    <citation type="journal article" date="2014" name="Genome Announc.">
        <title>Draft Genome Sequence of the Haloacid-Degrading Burkholderia caribensis Strain MBA4.</title>
        <authorList>
            <person name="Pan Y."/>
            <person name="Kong K.F."/>
            <person name="Tsang J.S."/>
        </authorList>
    </citation>
    <scope>NUCLEOTIDE SEQUENCE [LARGE SCALE GENOMIC DNA]</scope>
    <source>
        <strain evidence="12 13">852011</strain>
    </source>
</reference>
<dbReference type="CDD" id="cd06850">
    <property type="entry name" value="biotinyl_domain"/>
    <property type="match status" value="1"/>
</dbReference>
<dbReference type="InterPro" id="IPR016185">
    <property type="entry name" value="PreATP-grasp_dom_sf"/>
</dbReference>
<reference evidence="11 14" key="3">
    <citation type="submission" date="2024-01" db="EMBL/GenBank/DDBJ databases">
        <title>The diversity of rhizobia nodulating Mimosa spp. in eleven states of Brazil covering several biomes is determined by host plant, location, and edaphic factors.</title>
        <authorList>
            <person name="Rouws L."/>
            <person name="Barauna A."/>
            <person name="Beukes C."/>
            <person name="De Faria S.M."/>
            <person name="Gross E."/>
            <person name="Dos Reis Junior F.B."/>
            <person name="Simon M."/>
            <person name="Maluk M."/>
            <person name="Odee D.W."/>
            <person name="Kenicer G."/>
            <person name="Young J.P.W."/>
            <person name="Reis V.M."/>
            <person name="Zilli J."/>
            <person name="James E.K."/>
        </authorList>
    </citation>
    <scope>NUCLEOTIDE SEQUENCE [LARGE SCALE GENOMIC DNA]</scope>
    <source>
        <strain evidence="11 14">JHI1651</strain>
    </source>
</reference>
<dbReference type="SMART" id="SM01209">
    <property type="entry name" value="GARS_A"/>
    <property type="match status" value="1"/>
</dbReference>
<name>A0A9Q6S4T6_9BURK</name>
<dbReference type="InterPro" id="IPR005482">
    <property type="entry name" value="Biotin_COase_C"/>
</dbReference>
<dbReference type="SUPFAM" id="SSF51246">
    <property type="entry name" value="Rudiment single hybrid motif"/>
    <property type="match status" value="1"/>
</dbReference>
<dbReference type="Pfam" id="PF00364">
    <property type="entry name" value="Biotin_lipoyl"/>
    <property type="match status" value="1"/>
</dbReference>
<dbReference type="EMBL" id="JAYLVJ010000008">
    <property type="protein sequence ID" value="MEO1753964.1"/>
    <property type="molecule type" value="Genomic_DNA"/>
</dbReference>
<sequence>MFNKILIANRGEIACRVAATCKRLGVTSVAVYSDADANAKHVAACDEAVHIGGSTAAESYLRVERIIEAAIATGAQAVHPGYGFLSENEDFAHACEKAGIAFIGPPVEAIAAMGSKAAAKALMHSAAVPLVPGYHGDDQNADLLHRQADEIGYPVLLKASAGGGGKGMRVVTRTEEFDAALASCKREAASSFGNDRVLIEKYLMRPRHVEVQVFADKHGGAVYLFDRDCSVQRRHQKVLEEAPAPGLQPHVRRAMGEAAVAAARAVNYVGAGTVEFIMTEGGEFYFMEMNTRLQVEHPVTEMVTGLDLVEWQLRVAAGEPLPLAQDQLRIEGHAIEARIYAEHPARGFLPSTGTLKHLRMPQGVEFSLGVGGERAPVRIDSGVREGDTITPFYDPMIAKLIVHGASREEALKRMSQALRGCEVVGPHTNVEFLQRIVASVPFSTGDLDTGLIERHHDALFAPVEKPFLEALALACGALLTREGGVAHGASPWDALSHWRLNGGYTQTLNWRDIEKETAFAVVFSRDGETRTLTHDGRTEPFSWWTGAGQHEYGATIGAAHVTGRVFIDGDTFHVFCRGEALAFEWQNLLAHAADAEHGEGRLTAPMPGKVIAVLVEQGAVVEKGQPLIVMEAMKMEHTIGAPAAGKVAEVLYAVGDQVTDGAQLLVLDVE</sequence>
<dbReference type="EMBL" id="CP015959">
    <property type="protein sequence ID" value="QLB64603.1"/>
    <property type="molecule type" value="Genomic_DNA"/>
</dbReference>
<evidence type="ECO:0000259" key="8">
    <source>
        <dbReference type="PROSITE" id="PS50968"/>
    </source>
</evidence>
<dbReference type="PROSITE" id="PS00867">
    <property type="entry name" value="CPSASE_2"/>
    <property type="match status" value="1"/>
</dbReference>
<dbReference type="Pfam" id="PF02785">
    <property type="entry name" value="Biotin_carb_C"/>
    <property type="match status" value="1"/>
</dbReference>
<dbReference type="PROSITE" id="PS50968">
    <property type="entry name" value="BIOTINYL_LIPOYL"/>
    <property type="match status" value="1"/>
</dbReference>
<dbReference type="Pfam" id="PF00289">
    <property type="entry name" value="Biotin_carb_N"/>
    <property type="match status" value="1"/>
</dbReference>
<dbReference type="InterPro" id="IPR000089">
    <property type="entry name" value="Biotin_lipoyl"/>
</dbReference>
<feature type="domain" description="ATP-grasp" evidence="9">
    <location>
        <begin position="120"/>
        <end position="317"/>
    </location>
</feature>
<dbReference type="InterPro" id="IPR011054">
    <property type="entry name" value="Rudment_hybrid_motif"/>
</dbReference>
<feature type="domain" description="Biotin carboxylation" evidence="10">
    <location>
        <begin position="1"/>
        <end position="457"/>
    </location>
</feature>
<dbReference type="SUPFAM" id="SSF52440">
    <property type="entry name" value="PreATP-grasp domain"/>
    <property type="match status" value="1"/>
</dbReference>
<dbReference type="SUPFAM" id="SSF51230">
    <property type="entry name" value="Single hybrid motif"/>
    <property type="match status" value="1"/>
</dbReference>
<dbReference type="FunFam" id="2.40.50.100:FF:000003">
    <property type="entry name" value="Acetyl-CoA carboxylase biotin carboxyl carrier protein"/>
    <property type="match status" value="1"/>
</dbReference>
<evidence type="ECO:0000256" key="7">
    <source>
        <dbReference type="PROSITE-ProRule" id="PRU00409"/>
    </source>
</evidence>
<organism evidence="12 13">
    <name type="scientific">Paraburkholderia caribensis</name>
    <dbReference type="NCBI Taxonomy" id="75105"/>
    <lineage>
        <taxon>Bacteria</taxon>
        <taxon>Pseudomonadati</taxon>
        <taxon>Pseudomonadota</taxon>
        <taxon>Betaproteobacteria</taxon>
        <taxon>Burkholderiales</taxon>
        <taxon>Burkholderiaceae</taxon>
        <taxon>Paraburkholderia</taxon>
    </lineage>
</organism>
<dbReference type="InterPro" id="IPR011761">
    <property type="entry name" value="ATP-grasp"/>
</dbReference>
<dbReference type="InterPro" id="IPR005479">
    <property type="entry name" value="CPAse_ATP-bd"/>
</dbReference>
<evidence type="ECO:0000256" key="6">
    <source>
        <dbReference type="ARBA" id="ARBA00023267"/>
    </source>
</evidence>
<evidence type="ECO:0000256" key="4">
    <source>
        <dbReference type="ARBA" id="ARBA00022840"/>
    </source>
</evidence>
<keyword evidence="4 7" id="KW-0067">ATP-binding</keyword>
<evidence type="ECO:0000313" key="12">
    <source>
        <dbReference type="EMBL" id="QLB64603.1"/>
    </source>
</evidence>
<evidence type="ECO:0000313" key="14">
    <source>
        <dbReference type="Proteomes" id="UP001462961"/>
    </source>
</evidence>
<comment type="cofactor">
    <cofactor evidence="1">
        <name>biotin</name>
        <dbReference type="ChEBI" id="CHEBI:57586"/>
    </cofactor>
</comment>
<keyword evidence="6" id="KW-0092">Biotin</keyword>
<dbReference type="InterPro" id="IPR013815">
    <property type="entry name" value="ATP_grasp_subdomain_1"/>
</dbReference>
<dbReference type="Gene3D" id="3.30.470.20">
    <property type="entry name" value="ATP-grasp fold, B domain"/>
    <property type="match status" value="1"/>
</dbReference>
<dbReference type="Pfam" id="PF02786">
    <property type="entry name" value="CPSase_L_D2"/>
    <property type="match status" value="1"/>
</dbReference>
<dbReference type="SMART" id="SM00878">
    <property type="entry name" value="Biotin_carb_C"/>
    <property type="match status" value="1"/>
</dbReference>
<dbReference type="Gene3D" id="3.30.700.40">
    <property type="match status" value="1"/>
</dbReference>
<dbReference type="PROSITE" id="PS00866">
    <property type="entry name" value="CPSASE_1"/>
    <property type="match status" value="1"/>
</dbReference>
<evidence type="ECO:0000256" key="5">
    <source>
        <dbReference type="ARBA" id="ARBA00022946"/>
    </source>
</evidence>
<feature type="domain" description="Lipoyl-binding" evidence="8">
    <location>
        <begin position="597"/>
        <end position="668"/>
    </location>
</feature>
<dbReference type="InterPro" id="IPR005481">
    <property type="entry name" value="BC-like_N"/>
</dbReference>
<dbReference type="PROSITE" id="PS00188">
    <property type="entry name" value="BIOTIN"/>
    <property type="match status" value="1"/>
</dbReference>
<evidence type="ECO:0000256" key="3">
    <source>
        <dbReference type="ARBA" id="ARBA00022741"/>
    </source>
</evidence>
<evidence type="ECO:0000256" key="2">
    <source>
        <dbReference type="ARBA" id="ARBA00022598"/>
    </source>
</evidence>
<dbReference type="GO" id="GO:0046872">
    <property type="term" value="F:metal ion binding"/>
    <property type="evidence" value="ECO:0007669"/>
    <property type="project" value="InterPro"/>
</dbReference>
<evidence type="ECO:0000313" key="13">
    <source>
        <dbReference type="Proteomes" id="UP000509548"/>
    </source>
</evidence>
<evidence type="ECO:0000313" key="11">
    <source>
        <dbReference type="EMBL" id="MEO1753964.1"/>
    </source>
</evidence>
<dbReference type="Gene3D" id="3.40.50.20">
    <property type="match status" value="1"/>
</dbReference>
<dbReference type="InterPro" id="IPR011764">
    <property type="entry name" value="Biotin_carboxylation_dom"/>
</dbReference>
<dbReference type="FunFam" id="3.30.470.20:FF:000028">
    <property type="entry name" value="Methylcrotonoyl-CoA carboxylase subunit alpha, mitochondrial"/>
    <property type="match status" value="1"/>
</dbReference>
<evidence type="ECO:0000256" key="1">
    <source>
        <dbReference type="ARBA" id="ARBA00001953"/>
    </source>
</evidence>
<dbReference type="PROSITE" id="PS50975">
    <property type="entry name" value="ATP_GRASP"/>
    <property type="match status" value="1"/>
</dbReference>
<dbReference type="SUPFAM" id="SSF56059">
    <property type="entry name" value="Glutathione synthetase ATP-binding domain-like"/>
    <property type="match status" value="1"/>
</dbReference>
<protein>
    <submittedName>
        <fullName evidence="12">3-methylcrotonyl-CoA carboxylase</fullName>
    </submittedName>
    <submittedName>
        <fullName evidence="11">Acetyl/propionyl/methylcrotonyl-CoA carboxylase subunit alpha</fullName>
    </submittedName>
</protein>
<proteinExistence type="predicted"/>
<dbReference type="RefSeq" id="WP_060605661.1">
    <property type="nucleotide sequence ID" value="NZ_CADFFM010000010.1"/>
</dbReference>
<dbReference type="InterPro" id="IPR011053">
    <property type="entry name" value="Single_hybrid_motif"/>
</dbReference>
<dbReference type="FunFam" id="3.30.1490.20:FF:000003">
    <property type="entry name" value="acetyl-CoA carboxylase isoform X1"/>
    <property type="match status" value="1"/>
</dbReference>
<dbReference type="InterPro" id="IPR050856">
    <property type="entry name" value="Biotin_carboxylase_complex"/>
</dbReference>
<dbReference type="GO" id="GO:0016874">
    <property type="term" value="F:ligase activity"/>
    <property type="evidence" value="ECO:0007669"/>
    <property type="project" value="UniProtKB-KW"/>
</dbReference>
<reference evidence="12" key="2">
    <citation type="submission" date="2016-06" db="EMBL/GenBank/DDBJ databases">
        <authorList>
            <person name="Huang P."/>
            <person name="Jiang X."/>
            <person name="Liu X."/>
        </authorList>
    </citation>
    <scope>NUCLEOTIDE SEQUENCE</scope>
    <source>
        <strain evidence="12">852011</strain>
    </source>
</reference>
<accession>A0A9Q6S4T6</accession>
<keyword evidence="3 7" id="KW-0547">Nucleotide-binding</keyword>
<keyword evidence="2" id="KW-0436">Ligase</keyword>
<dbReference type="PANTHER" id="PTHR18866">
    <property type="entry name" value="CARBOXYLASE:PYRUVATE/ACETYL-COA/PROPIONYL-COA CARBOXYLASE"/>
    <property type="match status" value="1"/>
</dbReference>